<accession>A0A0B5A2H1</accession>
<dbReference type="KEGG" id="vg:23681288"/>
<evidence type="ECO:0000313" key="2">
    <source>
        <dbReference type="Proteomes" id="UP000031732"/>
    </source>
</evidence>
<evidence type="ECO:0000313" key="1">
    <source>
        <dbReference type="EMBL" id="AJD83128.1"/>
    </source>
</evidence>
<sequence>MAQGVGFEGANVVYQAPKGDDNCVDLETYADGQQIISCWRLSEEELAEVARTGVVWVSVVGTTLIPLYVSGTALLTVGDRPARAEPVLPKRHVKDRDNGTA</sequence>
<proteinExistence type="predicted"/>
<dbReference type="RefSeq" id="YP_009126394.1">
    <property type="nucleotide sequence ID" value="NC_026608.1"/>
</dbReference>
<reference evidence="1 2" key="2">
    <citation type="journal article" date="2015" name="Stand. Genomic Sci.">
        <title>Complete genome sequence of Paracoccus marcusii phage vB_PmaS-R3 isolated from the South China Sea.</title>
        <authorList>
            <person name="Xu Y."/>
            <person name="Zhang R."/>
            <person name="Jiao N."/>
        </authorList>
    </citation>
    <scope>NUCLEOTIDE SEQUENCE [LARGE SCALE GENOMIC DNA]</scope>
</reference>
<dbReference type="Proteomes" id="UP000031732">
    <property type="component" value="Genome"/>
</dbReference>
<name>A0A0B5A2H1_9CAUD</name>
<reference evidence="2" key="1">
    <citation type="submission" date="2014-11" db="EMBL/GenBank/DDBJ databases">
        <title>Complete genome sequence of Paracoccus marcusii phage vB_PmaS_IMEP1 isolated from the South China Sea.</title>
        <authorList>
            <person name="Xu Y."/>
            <person name="Zhang R."/>
            <person name="Jiao N."/>
        </authorList>
    </citation>
    <scope>NUCLEOTIDE SEQUENCE [LARGE SCALE GENOMIC DNA]</scope>
</reference>
<dbReference type="EMBL" id="KP162168">
    <property type="protein sequence ID" value="AJD83128.1"/>
    <property type="molecule type" value="Genomic_DNA"/>
</dbReference>
<protein>
    <submittedName>
        <fullName evidence="1">Putative HD-domain protein</fullName>
    </submittedName>
</protein>
<dbReference type="GeneID" id="23681288"/>
<organism evidence="1 2">
    <name type="scientific">Paracoccus phage vB_PmaS-R3</name>
    <dbReference type="NCBI Taxonomy" id="2494563"/>
    <lineage>
        <taxon>Viruses</taxon>
        <taxon>Duplodnaviria</taxon>
        <taxon>Heunggongvirae</taxon>
        <taxon>Uroviricota</taxon>
        <taxon>Caudoviricetes</taxon>
        <taxon>Zhuquevirus</taxon>
        <taxon>Zhuquevirus R3</taxon>
    </lineage>
</organism>
<keyword evidence="2" id="KW-1185">Reference proteome</keyword>